<comment type="caution">
    <text evidence="1">The sequence shown here is derived from an EMBL/GenBank/DDBJ whole genome shotgun (WGS) entry which is preliminary data.</text>
</comment>
<reference evidence="1 2" key="1">
    <citation type="submission" date="2014-04" db="EMBL/GenBank/DDBJ databases">
        <authorList>
            <person name="Sears C."/>
            <person name="Carroll K."/>
            <person name="Sack B.R."/>
            <person name="Qadri F."/>
            <person name="Myers L.L."/>
            <person name="Chung G.-T."/>
            <person name="Escheverria P."/>
            <person name="Fraser C.M."/>
            <person name="Sadzewicz L."/>
            <person name="Shefchek K.A."/>
            <person name="Tallon L."/>
            <person name="Das S.P."/>
            <person name="Daugherty S."/>
            <person name="Mongodin E.F."/>
        </authorList>
    </citation>
    <scope>NUCLEOTIDE SEQUENCE [LARGE SCALE GENOMIC DNA]</scope>
    <source>
        <strain evidence="2">3775 SL(B) 10 (iv)</strain>
    </source>
</reference>
<dbReference type="PATRIC" id="fig|1339350.3.peg.656"/>
<sequence>MFIINSDKPLDYNLMYSICLHRIRKEGLAFHIVLLIVDSSI</sequence>
<accession>A0A078RDM0</accession>
<gene>
    <name evidence="1" type="ORF">M097_0678</name>
</gene>
<protein>
    <submittedName>
        <fullName evidence="1">Uncharacterized protein</fullName>
    </submittedName>
</protein>
<dbReference type="EMBL" id="JNHI01000002">
    <property type="protein sequence ID" value="KDS33513.1"/>
    <property type="molecule type" value="Genomic_DNA"/>
</dbReference>
<dbReference type="AlphaFoldDB" id="A0A078RDM0"/>
<evidence type="ECO:0000313" key="2">
    <source>
        <dbReference type="Proteomes" id="UP000028134"/>
    </source>
</evidence>
<proteinExistence type="predicted"/>
<dbReference type="Proteomes" id="UP000028134">
    <property type="component" value="Unassembled WGS sequence"/>
</dbReference>
<name>A0A078RDM0_PHOVU</name>
<organism evidence="1 2">
    <name type="scientific">Phocaeicola vulgatus str. 3775 SL</name>
    <name type="common">B</name>
    <name type="synonym">iv</name>
    <dbReference type="NCBI Taxonomy" id="1339350"/>
    <lineage>
        <taxon>Bacteria</taxon>
        <taxon>Pseudomonadati</taxon>
        <taxon>Bacteroidota</taxon>
        <taxon>Bacteroidia</taxon>
        <taxon>Bacteroidales</taxon>
        <taxon>Bacteroidaceae</taxon>
        <taxon>Phocaeicola</taxon>
    </lineage>
</organism>
<evidence type="ECO:0000313" key="1">
    <source>
        <dbReference type="EMBL" id="KDS33513.1"/>
    </source>
</evidence>